<organism evidence="2 3">
    <name type="scientific">Paractinoplanes toevensis</name>
    <dbReference type="NCBI Taxonomy" id="571911"/>
    <lineage>
        <taxon>Bacteria</taxon>
        <taxon>Bacillati</taxon>
        <taxon>Actinomycetota</taxon>
        <taxon>Actinomycetes</taxon>
        <taxon>Micromonosporales</taxon>
        <taxon>Micromonosporaceae</taxon>
        <taxon>Paractinoplanes</taxon>
    </lineage>
</organism>
<name>A0A919W8R3_9ACTN</name>
<protein>
    <recommendedName>
        <fullName evidence="1">DUF4097 domain-containing protein</fullName>
    </recommendedName>
</protein>
<sequence>MYEFDHAQPVTLVLRAQGGLVEITAEERDTIQVDVQPLDSSEAGQEAARNTRVELDDGTLLVQAPGSEHWLWRRTPKLLITAKVPIGSALHAKSAAADLRAAGVFSTAHVNVASADVQVAEVTGDAFLDAASGDIVVGRVGGGLRIKSSSGALHIGDVIGDVNASTASGNIRAGSLESSVKAGTASGDIEIGRLRQGKASVKTASGDVQVGVAAGSGVWMDLNTASGRSTSDLTAAGDTPPPGDPVSLELRVRTASGNIHVHRSTESARAA</sequence>
<evidence type="ECO:0000313" key="2">
    <source>
        <dbReference type="EMBL" id="GIM95211.1"/>
    </source>
</evidence>
<dbReference type="Pfam" id="PF13349">
    <property type="entry name" value="DUF4097"/>
    <property type="match status" value="1"/>
</dbReference>
<feature type="domain" description="DUF4097" evidence="1">
    <location>
        <begin position="14"/>
        <end position="261"/>
    </location>
</feature>
<dbReference type="Proteomes" id="UP000677082">
    <property type="component" value="Unassembled WGS sequence"/>
</dbReference>
<accession>A0A919W8R3</accession>
<evidence type="ECO:0000313" key="3">
    <source>
        <dbReference type="Proteomes" id="UP000677082"/>
    </source>
</evidence>
<dbReference type="RefSeq" id="WP_213010941.1">
    <property type="nucleotide sequence ID" value="NZ_BOQN01000090.1"/>
</dbReference>
<dbReference type="EMBL" id="BOQN01000090">
    <property type="protein sequence ID" value="GIM95211.1"/>
    <property type="molecule type" value="Genomic_DNA"/>
</dbReference>
<gene>
    <name evidence="2" type="ORF">Ato02nite_070040</name>
</gene>
<dbReference type="InterPro" id="IPR025164">
    <property type="entry name" value="Toastrack_DUF4097"/>
</dbReference>
<dbReference type="AlphaFoldDB" id="A0A919W8R3"/>
<evidence type="ECO:0000259" key="1">
    <source>
        <dbReference type="Pfam" id="PF13349"/>
    </source>
</evidence>
<proteinExistence type="predicted"/>
<reference evidence="2 3" key="1">
    <citation type="submission" date="2021-03" db="EMBL/GenBank/DDBJ databases">
        <title>Whole genome shotgun sequence of Actinoplanes toevensis NBRC 105298.</title>
        <authorList>
            <person name="Komaki H."/>
            <person name="Tamura T."/>
        </authorList>
    </citation>
    <scope>NUCLEOTIDE SEQUENCE [LARGE SCALE GENOMIC DNA]</scope>
    <source>
        <strain evidence="2 3">NBRC 105298</strain>
    </source>
</reference>
<comment type="caution">
    <text evidence="2">The sequence shown here is derived from an EMBL/GenBank/DDBJ whole genome shotgun (WGS) entry which is preliminary data.</text>
</comment>
<keyword evidence="3" id="KW-1185">Reference proteome</keyword>